<sequence>MTATTGVLAATSSPLLMTIGFVIWDKEWKGSAFALNMFKGSLASVGFLLLSVATRLDSPFSSTVWNPTDVNYLVLSAVIGILIGDAAWLEALRIIGARRVILVDTLKPFLSALLGYFLLDESLNAWAYVGIVLTVVGVTMVSLEKDKGEASADVKGETEAEVPADKVKWRDGVKLGYFWAALNVILDCYGSVLTKQYGAAFTTWEIGLIRFGSASGIMILMSMSFIAGGKLSRREGEELPVHVSMSLMEKGAKAGVGAGAGASADAVEGETGDEEEKQTDREWFKFPVMTLKAYLRIALGVLLVTFICSALRNYALFEISLAMALTLGGIGPIYSLPIVWYVKNEIVTRKAIFFTFVSVVGIAVLCLLGMNDNEHEE</sequence>
<evidence type="ECO:0000313" key="4">
    <source>
        <dbReference type="Proteomes" id="UP001165085"/>
    </source>
</evidence>
<evidence type="ECO:0000313" key="3">
    <source>
        <dbReference type="EMBL" id="GMH83143.1"/>
    </source>
</evidence>
<feature type="transmembrane region" description="Helical" evidence="1">
    <location>
        <begin position="6"/>
        <end position="24"/>
    </location>
</feature>
<dbReference type="EMBL" id="BRXY01000278">
    <property type="protein sequence ID" value="GMH83143.1"/>
    <property type="molecule type" value="Genomic_DNA"/>
</dbReference>
<feature type="transmembrane region" description="Helical" evidence="1">
    <location>
        <begin position="293"/>
        <end position="315"/>
    </location>
</feature>
<evidence type="ECO:0000256" key="1">
    <source>
        <dbReference type="SAM" id="Phobius"/>
    </source>
</evidence>
<feature type="transmembrane region" description="Helical" evidence="1">
    <location>
        <begin position="206"/>
        <end position="227"/>
    </location>
</feature>
<dbReference type="SUPFAM" id="SSF103481">
    <property type="entry name" value="Multidrug resistance efflux transporter EmrE"/>
    <property type="match status" value="2"/>
</dbReference>
<reference evidence="4" key="1">
    <citation type="journal article" date="2023" name="Commun. Biol.">
        <title>Genome analysis of Parmales, the sister group of diatoms, reveals the evolutionary specialization of diatoms from phago-mixotrophs to photoautotrophs.</title>
        <authorList>
            <person name="Ban H."/>
            <person name="Sato S."/>
            <person name="Yoshikawa S."/>
            <person name="Yamada K."/>
            <person name="Nakamura Y."/>
            <person name="Ichinomiya M."/>
            <person name="Sato N."/>
            <person name="Blanc-Mathieu R."/>
            <person name="Endo H."/>
            <person name="Kuwata A."/>
            <person name="Ogata H."/>
        </authorList>
    </citation>
    <scope>NUCLEOTIDE SEQUENCE [LARGE SCALE GENOMIC DNA]</scope>
    <source>
        <strain evidence="4">NIES 3701</strain>
    </source>
</reference>
<feature type="transmembrane region" description="Helical" evidence="1">
    <location>
        <begin position="351"/>
        <end position="370"/>
    </location>
</feature>
<dbReference type="OrthoDB" id="195482at2759"/>
<feature type="transmembrane region" description="Helical" evidence="1">
    <location>
        <begin position="125"/>
        <end position="143"/>
    </location>
</feature>
<name>A0A9W7EN03_9STRA</name>
<dbReference type="InterPro" id="IPR037185">
    <property type="entry name" value="EmrE-like"/>
</dbReference>
<dbReference type="Gene3D" id="1.10.3730.20">
    <property type="match status" value="1"/>
</dbReference>
<feature type="domain" description="EamA" evidence="2">
    <location>
        <begin position="6"/>
        <end position="142"/>
    </location>
</feature>
<accession>A0A9W7EN03</accession>
<feature type="transmembrane region" description="Helical" evidence="1">
    <location>
        <begin position="321"/>
        <end position="342"/>
    </location>
</feature>
<feature type="transmembrane region" description="Helical" evidence="1">
    <location>
        <begin position="175"/>
        <end position="194"/>
    </location>
</feature>
<feature type="transmembrane region" description="Helical" evidence="1">
    <location>
        <begin position="70"/>
        <end position="89"/>
    </location>
</feature>
<dbReference type="PANTHER" id="PTHR22911">
    <property type="entry name" value="ACYL-MALONYL CONDENSING ENZYME-RELATED"/>
    <property type="match status" value="1"/>
</dbReference>
<comment type="caution">
    <text evidence="3">The sequence shown here is derived from an EMBL/GenBank/DDBJ whole genome shotgun (WGS) entry which is preliminary data.</text>
</comment>
<dbReference type="GO" id="GO:0016020">
    <property type="term" value="C:membrane"/>
    <property type="evidence" value="ECO:0007669"/>
    <property type="project" value="InterPro"/>
</dbReference>
<keyword evidence="1" id="KW-0472">Membrane</keyword>
<feature type="transmembrane region" description="Helical" evidence="1">
    <location>
        <begin position="101"/>
        <end position="119"/>
    </location>
</feature>
<protein>
    <recommendedName>
        <fullName evidence="2">EamA domain-containing protein</fullName>
    </recommendedName>
</protein>
<feature type="transmembrane region" description="Helical" evidence="1">
    <location>
        <begin position="31"/>
        <end position="50"/>
    </location>
</feature>
<dbReference type="Pfam" id="PF00892">
    <property type="entry name" value="EamA"/>
    <property type="match status" value="1"/>
</dbReference>
<organism evidence="3 4">
    <name type="scientific">Triparma strigata</name>
    <dbReference type="NCBI Taxonomy" id="1606541"/>
    <lineage>
        <taxon>Eukaryota</taxon>
        <taxon>Sar</taxon>
        <taxon>Stramenopiles</taxon>
        <taxon>Ochrophyta</taxon>
        <taxon>Bolidophyceae</taxon>
        <taxon>Parmales</taxon>
        <taxon>Triparmaceae</taxon>
        <taxon>Triparma</taxon>
    </lineage>
</organism>
<gene>
    <name evidence="3" type="ORF">TrST_g8043</name>
</gene>
<proteinExistence type="predicted"/>
<keyword evidence="1" id="KW-0812">Transmembrane</keyword>
<keyword evidence="4" id="KW-1185">Reference proteome</keyword>
<evidence type="ECO:0000259" key="2">
    <source>
        <dbReference type="Pfam" id="PF00892"/>
    </source>
</evidence>
<keyword evidence="1" id="KW-1133">Transmembrane helix</keyword>
<dbReference type="InterPro" id="IPR000620">
    <property type="entry name" value="EamA_dom"/>
</dbReference>
<dbReference type="Proteomes" id="UP001165085">
    <property type="component" value="Unassembled WGS sequence"/>
</dbReference>
<dbReference type="AlphaFoldDB" id="A0A9W7EN03"/>